<proteinExistence type="predicted"/>
<reference evidence="1 2" key="1">
    <citation type="submission" date="2017-12" db="EMBL/GenBank/DDBJ databases">
        <title>Sequencing, de novo assembly and annotation of complete genome of a new Thraustochytrid species, strain FCC1311.</title>
        <authorList>
            <person name="Sedici K."/>
            <person name="Godart F."/>
            <person name="Aiese Cigliano R."/>
            <person name="Sanseverino W."/>
            <person name="Barakat M."/>
            <person name="Ortet P."/>
            <person name="Marechal E."/>
            <person name="Cagnac O."/>
            <person name="Amato A."/>
        </authorList>
    </citation>
    <scope>NUCLEOTIDE SEQUENCE [LARGE SCALE GENOMIC DNA]</scope>
</reference>
<dbReference type="Proteomes" id="UP000241890">
    <property type="component" value="Unassembled WGS sequence"/>
</dbReference>
<dbReference type="EMBL" id="BEYU01000022">
    <property type="protein sequence ID" value="GBG26718.1"/>
    <property type="molecule type" value="Genomic_DNA"/>
</dbReference>
<name>A0A2R5GAF1_9STRA</name>
<dbReference type="InParanoid" id="A0A2R5GAF1"/>
<comment type="caution">
    <text evidence="1">The sequence shown here is derived from an EMBL/GenBank/DDBJ whole genome shotgun (WGS) entry which is preliminary data.</text>
</comment>
<keyword evidence="2" id="KW-1185">Reference proteome</keyword>
<evidence type="ECO:0000313" key="1">
    <source>
        <dbReference type="EMBL" id="GBG26718.1"/>
    </source>
</evidence>
<dbReference type="Gene3D" id="1.10.510.10">
    <property type="entry name" value="Transferase(Phosphotransferase) domain 1"/>
    <property type="match status" value="1"/>
</dbReference>
<evidence type="ECO:0000313" key="2">
    <source>
        <dbReference type="Proteomes" id="UP000241890"/>
    </source>
</evidence>
<organism evidence="1 2">
    <name type="scientific">Hondaea fermentalgiana</name>
    <dbReference type="NCBI Taxonomy" id="2315210"/>
    <lineage>
        <taxon>Eukaryota</taxon>
        <taxon>Sar</taxon>
        <taxon>Stramenopiles</taxon>
        <taxon>Bigyra</taxon>
        <taxon>Labyrinthulomycetes</taxon>
        <taxon>Thraustochytrida</taxon>
        <taxon>Thraustochytriidae</taxon>
        <taxon>Hondaea</taxon>
    </lineage>
</organism>
<dbReference type="InterPro" id="IPR011009">
    <property type="entry name" value="Kinase-like_dom_sf"/>
</dbReference>
<accession>A0A2R5GAF1</accession>
<gene>
    <name evidence="1" type="ORF">FCC1311_029392</name>
</gene>
<dbReference type="OrthoDB" id="2440371at2759"/>
<dbReference type="PANTHER" id="PTHR37171">
    <property type="entry name" value="SERINE/THREONINE-PROTEIN KINASE YRZF-RELATED"/>
    <property type="match status" value="1"/>
</dbReference>
<dbReference type="AlphaFoldDB" id="A0A2R5GAF1"/>
<dbReference type="PANTHER" id="PTHR37171:SF1">
    <property type="entry name" value="SERINE_THREONINE-PROTEIN KINASE YRZF-RELATED"/>
    <property type="match status" value="1"/>
</dbReference>
<protein>
    <submittedName>
        <fullName evidence="1">Uncharacterized protein</fullName>
    </submittedName>
</protein>
<dbReference type="SUPFAM" id="SSF56112">
    <property type="entry name" value="Protein kinase-like (PK-like)"/>
    <property type="match status" value="1"/>
</dbReference>
<sequence length="455" mass="50976">MPLRAITAREKFLAEAREATCFYNFVNCISSIEHKVFQEYYPGDKVRTEVGERTVLNSRPKLVWYADERPVLVHVHKASHSFPLRPESVPSGHDRGNILAYYDSAGDCIKNPVAQIYDYMVVMGLKYGVLSTTEFTWFLRRPNGAESQALEITDAFACVDSGLFSVNMAYTQMLLMAMHESDSTGLFPSDFSTGLGEVAASRWSKFVDSESVDLQSQTGRAWWLSRSDGSCDWVKENLHAQFQLRQRGASRKRRAPGDKEDQRADLASYLPLSAPEFGSLLPLPWSDAYECVAESTLKSVKRLRFPNGVSIMIKTLVARDEDTDSEDDDSQQHTLTTEIAMYNSLRALQGVAIAPLVYGGFVGAVTNAWQVVATIDLGARLDHVDTKRRLALKPHARESLKKLHSSGYLHGDVALRNFVAPESSDRVFIIDLETSRLSSEEADFEKELDAFESLF</sequence>
<dbReference type="InterPro" id="IPR052396">
    <property type="entry name" value="Meiotic_Drive_Suppr_Kinase"/>
</dbReference>